<dbReference type="InterPro" id="IPR006059">
    <property type="entry name" value="SBP"/>
</dbReference>
<protein>
    <submittedName>
        <fullName evidence="3">ABC transporter substrate-binding protein</fullName>
    </submittedName>
</protein>
<sequence length="472" mass="48920">MRFSKVRAATGVLACVALASTLAACGGSGPDAKASRSPSPSPSSASSSPSAGEPVTLTFGVYGGSRVVGAYSAVAKEYRTIDPSVTVKVESWPSESAMVDSLAHGAKAPDVFLTPRADVAALTDVDVIRPVDTFLEARNVDLGDGYSRVAISDFSEDHHLTCMPYSVSPEVLYVNTDLVDFAAMKARGLPVPANPANGKWSLEQFTAALQFASKPRRGIAGAYVAPTLRGLSPWLAAAGGQLVDDVRTPTTTTFSDSLDALKALQPVLANPRFRLTSKQLSKATPLQWFERGRLAVLPGDRSLVPQLRERAGLHWDVMAMPTNGGGAATTGDYSGLCLSKVTEDADAAADFLTYLISTDAVTDVAQSGYVVPVNQQVALADGFKQPGRAPANAAVFTDAVKGMAILPAARTLAELQDATATPVRRLFVRGTDAEVLANRIDELSSALLGPAPSTSPSDGASGGAAASGSPTP</sequence>
<feature type="compositionally biased region" description="Low complexity" evidence="1">
    <location>
        <begin position="35"/>
        <end position="51"/>
    </location>
</feature>
<dbReference type="Gene3D" id="3.40.190.10">
    <property type="entry name" value="Periplasmic binding protein-like II"/>
    <property type="match status" value="1"/>
</dbReference>
<evidence type="ECO:0000313" key="4">
    <source>
        <dbReference type="Proteomes" id="UP001556631"/>
    </source>
</evidence>
<feature type="region of interest" description="Disordered" evidence="1">
    <location>
        <begin position="29"/>
        <end position="52"/>
    </location>
</feature>
<organism evidence="3 4">
    <name type="scientific">Nocardioides eburneus</name>
    <dbReference type="NCBI Taxonomy" id="3231482"/>
    <lineage>
        <taxon>Bacteria</taxon>
        <taxon>Bacillati</taxon>
        <taxon>Actinomycetota</taxon>
        <taxon>Actinomycetes</taxon>
        <taxon>Propionibacteriales</taxon>
        <taxon>Nocardioidaceae</taxon>
        <taxon>Nocardioides</taxon>
    </lineage>
</organism>
<keyword evidence="2" id="KW-0732">Signal</keyword>
<evidence type="ECO:0000256" key="2">
    <source>
        <dbReference type="SAM" id="SignalP"/>
    </source>
</evidence>
<gene>
    <name evidence="3" type="ORF">AB3X52_15525</name>
</gene>
<dbReference type="PANTHER" id="PTHR43649">
    <property type="entry name" value="ARABINOSE-BINDING PROTEIN-RELATED"/>
    <property type="match status" value="1"/>
</dbReference>
<feature type="compositionally biased region" description="Low complexity" evidence="1">
    <location>
        <begin position="449"/>
        <end position="472"/>
    </location>
</feature>
<keyword evidence="4" id="KW-1185">Reference proteome</keyword>
<name>A0ABV3T1G1_9ACTN</name>
<reference evidence="3 4" key="1">
    <citation type="submission" date="2024-07" db="EMBL/GenBank/DDBJ databases">
        <authorList>
            <person name="Lee S."/>
            <person name="Kang M."/>
        </authorList>
    </citation>
    <scope>NUCLEOTIDE SEQUENCE [LARGE SCALE GENOMIC DNA]</scope>
    <source>
        <strain evidence="3 4">DS6</strain>
    </source>
</reference>
<proteinExistence type="predicted"/>
<dbReference type="InterPro" id="IPR050490">
    <property type="entry name" value="Bact_solute-bd_prot1"/>
</dbReference>
<feature type="signal peptide" evidence="2">
    <location>
        <begin position="1"/>
        <end position="23"/>
    </location>
</feature>
<evidence type="ECO:0000256" key="1">
    <source>
        <dbReference type="SAM" id="MobiDB-lite"/>
    </source>
</evidence>
<dbReference type="PANTHER" id="PTHR43649:SF12">
    <property type="entry name" value="DIACETYLCHITOBIOSE BINDING PROTEIN DASA"/>
    <property type="match status" value="1"/>
</dbReference>
<feature type="chain" id="PRO_5046671916" evidence="2">
    <location>
        <begin position="24"/>
        <end position="472"/>
    </location>
</feature>
<accession>A0ABV3T1G1</accession>
<evidence type="ECO:0000313" key="3">
    <source>
        <dbReference type="EMBL" id="MEX0429037.1"/>
    </source>
</evidence>
<comment type="caution">
    <text evidence="3">The sequence shown here is derived from an EMBL/GenBank/DDBJ whole genome shotgun (WGS) entry which is preliminary data.</text>
</comment>
<feature type="region of interest" description="Disordered" evidence="1">
    <location>
        <begin position="447"/>
        <end position="472"/>
    </location>
</feature>
<dbReference type="PROSITE" id="PS51257">
    <property type="entry name" value="PROKAR_LIPOPROTEIN"/>
    <property type="match status" value="1"/>
</dbReference>
<dbReference type="Proteomes" id="UP001556631">
    <property type="component" value="Unassembled WGS sequence"/>
</dbReference>
<dbReference type="RefSeq" id="WP_367995005.1">
    <property type="nucleotide sequence ID" value="NZ_JBFPJR010000031.1"/>
</dbReference>
<dbReference type="EMBL" id="JBFPJR010000031">
    <property type="protein sequence ID" value="MEX0429037.1"/>
    <property type="molecule type" value="Genomic_DNA"/>
</dbReference>
<dbReference type="Pfam" id="PF13416">
    <property type="entry name" value="SBP_bac_8"/>
    <property type="match status" value="1"/>
</dbReference>
<dbReference type="SUPFAM" id="SSF53850">
    <property type="entry name" value="Periplasmic binding protein-like II"/>
    <property type="match status" value="1"/>
</dbReference>